<dbReference type="RefSeq" id="XP_038748299.1">
    <property type="nucleotide sequence ID" value="XM_038886457.1"/>
</dbReference>
<feature type="region of interest" description="Disordered" evidence="1">
    <location>
        <begin position="242"/>
        <end position="265"/>
    </location>
</feature>
<reference evidence="2" key="1">
    <citation type="submission" date="2020-03" db="EMBL/GenBank/DDBJ databases">
        <authorList>
            <person name="He L."/>
        </authorList>
    </citation>
    <scope>NUCLEOTIDE SEQUENCE</scope>
    <source>
        <strain evidence="2">CkLH20</strain>
    </source>
</reference>
<comment type="caution">
    <text evidence="2">The sequence shown here is derived from an EMBL/GenBank/DDBJ whole genome shotgun (WGS) entry which is preliminary data.</text>
</comment>
<proteinExistence type="predicted"/>
<protein>
    <recommendedName>
        <fullName evidence="4">Cellulose-binding family II</fullName>
    </recommendedName>
</protein>
<evidence type="ECO:0000313" key="3">
    <source>
        <dbReference type="Proteomes" id="UP000781932"/>
    </source>
</evidence>
<evidence type="ECO:0000313" key="2">
    <source>
        <dbReference type="EMBL" id="KAF9878838.1"/>
    </source>
</evidence>
<dbReference type="Proteomes" id="UP000781932">
    <property type="component" value="Unassembled WGS sequence"/>
</dbReference>
<dbReference type="OrthoDB" id="5000017at2759"/>
<accession>A0A9P6I9J8</accession>
<reference evidence="2" key="2">
    <citation type="submission" date="2020-11" db="EMBL/GenBank/DDBJ databases">
        <title>Whole genome sequencing of Colletotrichum sp.</title>
        <authorList>
            <person name="Li H."/>
        </authorList>
    </citation>
    <scope>NUCLEOTIDE SEQUENCE</scope>
    <source>
        <strain evidence="2">CkLH20</strain>
    </source>
</reference>
<dbReference type="GeneID" id="62159531"/>
<dbReference type="AlphaFoldDB" id="A0A9P6I9J8"/>
<organism evidence="2 3">
    <name type="scientific">Colletotrichum karsti</name>
    <dbReference type="NCBI Taxonomy" id="1095194"/>
    <lineage>
        <taxon>Eukaryota</taxon>
        <taxon>Fungi</taxon>
        <taxon>Dikarya</taxon>
        <taxon>Ascomycota</taxon>
        <taxon>Pezizomycotina</taxon>
        <taxon>Sordariomycetes</taxon>
        <taxon>Hypocreomycetidae</taxon>
        <taxon>Glomerellales</taxon>
        <taxon>Glomerellaceae</taxon>
        <taxon>Colletotrichum</taxon>
        <taxon>Colletotrichum boninense species complex</taxon>
    </lineage>
</organism>
<evidence type="ECO:0008006" key="4">
    <source>
        <dbReference type="Google" id="ProtNLM"/>
    </source>
</evidence>
<dbReference type="EMBL" id="JAATWM020000009">
    <property type="protein sequence ID" value="KAF9878838.1"/>
    <property type="molecule type" value="Genomic_DNA"/>
</dbReference>
<sequence>MAATMAKRAAESANRTLPAAERQLFESVYKKSVQEWMRWLPGWDNFPFESVNVNVVGWAARSKFQIQGSTGGIDVHTGFNDDQGYPTCNPGCSRELHPDGDFSGCPGGPERRFHQFLLLDPSWGEFNMGAASSAGVSISLYGWETIGSQGKDWPMLVHEFGHSISFPDFLDDFTRPKNRTICSILWIPENAPEKFVMCPGSGGFDMPPALTDMEGWMLRHWWSRFSRLRGWQSDNVTWPAPRNCPQIETRQLGSKGNNQQLRDLH</sequence>
<gene>
    <name evidence="2" type="ORF">CkaCkLH20_03738</name>
</gene>
<feature type="compositionally biased region" description="Polar residues" evidence="1">
    <location>
        <begin position="246"/>
        <end position="265"/>
    </location>
</feature>
<keyword evidence="3" id="KW-1185">Reference proteome</keyword>
<evidence type="ECO:0000256" key="1">
    <source>
        <dbReference type="SAM" id="MobiDB-lite"/>
    </source>
</evidence>
<name>A0A9P6I9J8_9PEZI</name>